<reference evidence="2 3" key="1">
    <citation type="submission" date="2022-03" db="EMBL/GenBank/DDBJ databases">
        <title>Taxonomic description of new species and reclassification of some bacterial strains.</title>
        <authorList>
            <person name="Ndongo S."/>
        </authorList>
    </citation>
    <scope>NUCLEOTIDE SEQUENCE [LARGE SCALE GENOMIC DNA]</scope>
    <source>
        <strain evidence="2 3">Marseille-P6666</strain>
    </source>
</reference>
<dbReference type="EMBL" id="JAMGSI010000001">
    <property type="protein sequence ID" value="MCL6656231.1"/>
    <property type="molecule type" value="Genomic_DNA"/>
</dbReference>
<gene>
    <name evidence="2" type="ORF">M8N44_02720</name>
</gene>
<name>A0ABT0R6F1_9BACT</name>
<evidence type="ECO:0000256" key="1">
    <source>
        <dbReference type="SAM" id="MobiDB-lite"/>
    </source>
</evidence>
<proteinExistence type="predicted"/>
<comment type="caution">
    <text evidence="2">The sequence shown here is derived from an EMBL/GenBank/DDBJ whole genome shotgun (WGS) entry which is preliminary data.</text>
</comment>
<dbReference type="GeneID" id="84022754"/>
<evidence type="ECO:0000313" key="3">
    <source>
        <dbReference type="Proteomes" id="UP001202031"/>
    </source>
</evidence>
<organism evidence="2 3">
    <name type="scientific">Akkermansia massiliensis</name>
    <dbReference type="NCBI Taxonomy" id="2927224"/>
    <lineage>
        <taxon>Bacteria</taxon>
        <taxon>Pseudomonadati</taxon>
        <taxon>Verrucomicrobiota</taxon>
        <taxon>Verrucomicrobiia</taxon>
        <taxon>Verrucomicrobiales</taxon>
        <taxon>Akkermansiaceae</taxon>
        <taxon>Akkermansia</taxon>
    </lineage>
</organism>
<protein>
    <submittedName>
        <fullName evidence="2">Uncharacterized protein</fullName>
    </submittedName>
</protein>
<accession>A0ABT0R6F1</accession>
<evidence type="ECO:0000313" key="2">
    <source>
        <dbReference type="EMBL" id="MCL6656231.1"/>
    </source>
</evidence>
<dbReference type="RefSeq" id="WP_146021116.1">
    <property type="nucleotide sequence ID" value="NZ_CP072027.1"/>
</dbReference>
<keyword evidence="3" id="KW-1185">Reference proteome</keyword>
<feature type="region of interest" description="Disordered" evidence="1">
    <location>
        <begin position="50"/>
        <end position="69"/>
    </location>
</feature>
<dbReference type="Proteomes" id="UP001202031">
    <property type="component" value="Unassembled WGS sequence"/>
</dbReference>
<sequence length="69" mass="8038">MKPLSTLTGTTRIFRVQNAAIEEDRNEKTGKLRKKKPEFPRAGKFFRKRRHSEEMRLGHAPKSAHLHGQ</sequence>